<dbReference type="Pfam" id="PF01320">
    <property type="entry name" value="Colicin_Pyocin"/>
    <property type="match status" value="1"/>
</dbReference>
<dbReference type="GO" id="GO:0015643">
    <property type="term" value="F:toxic substance binding"/>
    <property type="evidence" value="ECO:0007669"/>
    <property type="project" value="InterPro"/>
</dbReference>
<dbReference type="CDD" id="cd16363">
    <property type="entry name" value="Col_Im_like"/>
    <property type="match status" value="1"/>
</dbReference>
<evidence type="ECO:0000313" key="4">
    <source>
        <dbReference type="Proteomes" id="UP000239025"/>
    </source>
</evidence>
<dbReference type="PRINTS" id="PR01299">
    <property type="entry name" value="PYOCIN"/>
</dbReference>
<accession>A0A193SGI5</accession>
<sequence length="91" mass="10583">MEFKNKYEEYTEAEFLAFLEEFFVNKQNLEGDEYGQYISKLAKHFDDISEHPEKNGLIFYPAEGVEDSPAGVLKILKEWRAANGKPDFKKA</sequence>
<dbReference type="GO" id="GO:0030153">
    <property type="term" value="P:bacteriocin immunity"/>
    <property type="evidence" value="ECO:0007669"/>
    <property type="project" value="UniProtKB-KW"/>
</dbReference>
<name>A0A193SGI5_9PSED</name>
<dbReference type="Proteomes" id="UP000239025">
    <property type="component" value="Plasmid PP2"/>
</dbReference>
<evidence type="ECO:0000313" key="3">
    <source>
        <dbReference type="EMBL" id="SOS30233.1"/>
    </source>
</evidence>
<protein>
    <recommendedName>
        <fullName evidence="5">Bacteriocin immunity protein</fullName>
    </recommendedName>
</protein>
<proteinExistence type="inferred from homology"/>
<dbReference type="InterPro" id="IPR035900">
    <property type="entry name" value="Colicin_E_sf"/>
</dbReference>
<evidence type="ECO:0008006" key="5">
    <source>
        <dbReference type="Google" id="ProtNLM"/>
    </source>
</evidence>
<reference evidence="4" key="1">
    <citation type="submission" date="2017-11" db="EMBL/GenBank/DDBJ databases">
        <authorList>
            <person name="Blom J."/>
        </authorList>
    </citation>
    <scope>NUCLEOTIDE SEQUENCE [LARGE SCALE GENOMIC DNA]</scope>
    <source>
        <plasmid evidence="4">PP2</plasmid>
    </source>
</reference>
<dbReference type="RefSeq" id="WP_065348644.1">
    <property type="nucleotide sequence ID" value="NZ_LT222315.1"/>
</dbReference>
<dbReference type="InterPro" id="IPR000290">
    <property type="entry name" value="Colicin_pyocin"/>
</dbReference>
<geneLocation type="plasmid" evidence="3 4">
    <name>PP2</name>
</geneLocation>
<evidence type="ECO:0000256" key="1">
    <source>
        <dbReference type="ARBA" id="ARBA00009346"/>
    </source>
</evidence>
<dbReference type="EMBL" id="LT963397">
    <property type="protein sequence ID" value="SOS30233.1"/>
    <property type="molecule type" value="Genomic_DNA"/>
</dbReference>
<evidence type="ECO:0000256" key="2">
    <source>
        <dbReference type="ARBA" id="ARBA00023025"/>
    </source>
</evidence>
<organism evidence="3 4">
    <name type="scientific">Pseudomonas cerasi</name>
    <dbReference type="NCBI Taxonomy" id="1583341"/>
    <lineage>
        <taxon>Bacteria</taxon>
        <taxon>Pseudomonadati</taxon>
        <taxon>Pseudomonadota</taxon>
        <taxon>Gammaproteobacteria</taxon>
        <taxon>Pseudomonadales</taxon>
        <taxon>Pseudomonadaceae</taxon>
        <taxon>Pseudomonas</taxon>
    </lineage>
</organism>
<dbReference type="AlphaFoldDB" id="A0A193SGI5"/>
<dbReference type="SUPFAM" id="SSF47345">
    <property type="entry name" value="Colicin E immunity proteins"/>
    <property type="match status" value="1"/>
</dbReference>
<gene>
    <name evidence="3" type="ORF">PL963_P200110</name>
</gene>
<keyword evidence="4" id="KW-1185">Reference proteome</keyword>
<dbReference type="Gene3D" id="1.10.1200.20">
    <property type="entry name" value="Colicin E immunity protein"/>
    <property type="match status" value="1"/>
</dbReference>
<keyword evidence="3" id="KW-0614">Plasmid</keyword>
<comment type="similarity">
    <text evidence="1">Belongs to the colicins ColE2/ColE8/ColE9 and pyocins S1/S2 family.</text>
</comment>
<keyword evidence="2" id="KW-0079">Bacteriocin immunity</keyword>